<sequence length="866" mass="95870">MVLTVSGLGAPIAASADDGIDFFESKVRPLLVQHCYECHSVDTGESSGDLLVDSAAGMQTGGMHGPAIVPGDSAASLMIKAIRYDDADMQMPPAGKLDQESIDVLSHWITIGAPDPREGTVIAKATSPIDRDPKTHWTFVTPKQPNAPDHPGRSDRDAIDTWARTAAQSNGIETSPPADDATLVRRLYFDLTGLPPTAEQIRNYTESLRPDRYARLVDSLLASPEFAERFARHWLDVARYADTVGYDFGGKERRIKGSERYRDWVIKAFAADMPYNRMIEHQLAGDRTDPNNIDGNLDAMGFLTLGRKFINGLDITDDRIDVITRGLLGLTVACARCHDHKFDPIPTSDYYSLFGVLNSSRQPDDGASPLMMVDKEKVGDHPILLRGQAGNRGPIAPRQFLTSLRNPDEKPFTEGSGRWELSQRITATDNPLTARVMVNRLWDRLIGKPLVDSPSDFGFRTEAPAVPEVLDELAVAFAKDWSIKRVIRRIVMTGVYQQSSAATDAMIDVDPDNQLLTRGNRKRRDFESLRDSLLCVAGSLDRSMGGPPVEITLSTPTPKRTVYAMIDRQNLPALFRTFDFASPDTHSPKRYFTTVPQQALFLMNSPQMFALAKRTSESIRQTVNEQDIEATVTAVFQQVLRRAPTNNDLAMAIEFLKSPAADVALEIDPRDLWSYGVAKLGDQESVVSFEPLTHFTGDRWQTSETFPHDSPNGYAFLDRENGHTPRANDMAVVRRFTVPFDAKVSIRGQIGHRDQGDGVNVGVWIGGKRRFFTNQKSNQRPIGPIEGKAKSGETIDLVVSPGESDSFDSFFLRATLQLVGDDGRRVETNTVRDFSGPRTDATGEPLDRLAQLAQVLMLSNEFAFVD</sequence>
<evidence type="ECO:0000256" key="1">
    <source>
        <dbReference type="ARBA" id="ARBA00022723"/>
    </source>
</evidence>
<dbReference type="PANTHER" id="PTHR35889">
    <property type="entry name" value="CYCLOINULO-OLIGOSACCHARIDE FRUCTANOTRANSFERASE-RELATED"/>
    <property type="match status" value="1"/>
</dbReference>
<keyword evidence="2 3" id="KW-0408">Iron</keyword>
<dbReference type="InterPro" id="IPR011444">
    <property type="entry name" value="DUF1549"/>
</dbReference>
<proteinExistence type="predicted"/>
<dbReference type="Pfam" id="PF07635">
    <property type="entry name" value="PSCyt1"/>
    <property type="match status" value="1"/>
</dbReference>
<dbReference type="PANTHER" id="PTHR35889:SF3">
    <property type="entry name" value="F-BOX DOMAIN-CONTAINING PROTEIN"/>
    <property type="match status" value="1"/>
</dbReference>
<name>A0A5C6EQR1_9BACT</name>
<evidence type="ECO:0000313" key="6">
    <source>
        <dbReference type="Proteomes" id="UP000317977"/>
    </source>
</evidence>
<dbReference type="GO" id="GO:0009055">
    <property type="term" value="F:electron transfer activity"/>
    <property type="evidence" value="ECO:0007669"/>
    <property type="project" value="InterPro"/>
</dbReference>
<keyword evidence="6" id="KW-1185">Reference proteome</keyword>
<evidence type="ECO:0000313" key="5">
    <source>
        <dbReference type="EMBL" id="TWU49739.1"/>
    </source>
</evidence>
<dbReference type="InterPro" id="IPR011429">
    <property type="entry name" value="Cyt_c_Planctomycete-type"/>
</dbReference>
<gene>
    <name evidence="5" type="ORF">Poly59_43640</name>
</gene>
<dbReference type="AlphaFoldDB" id="A0A5C6EQR1"/>
<evidence type="ECO:0000256" key="2">
    <source>
        <dbReference type="ARBA" id="ARBA00023004"/>
    </source>
</evidence>
<dbReference type="Pfam" id="PF07583">
    <property type="entry name" value="PSCyt2"/>
    <property type="match status" value="1"/>
</dbReference>
<dbReference type="GO" id="GO:0046872">
    <property type="term" value="F:metal ion binding"/>
    <property type="evidence" value="ECO:0007669"/>
    <property type="project" value="UniProtKB-KW"/>
</dbReference>
<organism evidence="5 6">
    <name type="scientific">Rubripirellula reticaptiva</name>
    <dbReference type="NCBI Taxonomy" id="2528013"/>
    <lineage>
        <taxon>Bacteria</taxon>
        <taxon>Pseudomonadati</taxon>
        <taxon>Planctomycetota</taxon>
        <taxon>Planctomycetia</taxon>
        <taxon>Pirellulales</taxon>
        <taxon>Pirellulaceae</taxon>
        <taxon>Rubripirellula</taxon>
    </lineage>
</organism>
<dbReference type="PROSITE" id="PS51007">
    <property type="entry name" value="CYTC"/>
    <property type="match status" value="1"/>
</dbReference>
<dbReference type="OrthoDB" id="127107at2"/>
<dbReference type="Proteomes" id="UP000317977">
    <property type="component" value="Unassembled WGS sequence"/>
</dbReference>
<dbReference type="Pfam" id="PF07587">
    <property type="entry name" value="PSD1"/>
    <property type="match status" value="1"/>
</dbReference>
<dbReference type="EMBL" id="SJPX01000004">
    <property type="protein sequence ID" value="TWU49739.1"/>
    <property type="molecule type" value="Genomic_DNA"/>
</dbReference>
<dbReference type="InterPro" id="IPR022655">
    <property type="entry name" value="DUF1553"/>
</dbReference>
<dbReference type="GO" id="GO:0020037">
    <property type="term" value="F:heme binding"/>
    <property type="evidence" value="ECO:0007669"/>
    <property type="project" value="InterPro"/>
</dbReference>
<keyword evidence="1 3" id="KW-0479">Metal-binding</keyword>
<protein>
    <submittedName>
        <fullName evidence="5">Planctomycete cytochrome C</fullName>
    </submittedName>
</protein>
<dbReference type="InterPro" id="IPR009056">
    <property type="entry name" value="Cyt_c-like_dom"/>
</dbReference>
<feature type="domain" description="Cytochrome c" evidence="4">
    <location>
        <begin position="14"/>
        <end position="167"/>
    </location>
</feature>
<comment type="caution">
    <text evidence="5">The sequence shown here is derived from an EMBL/GenBank/DDBJ whole genome shotgun (WGS) entry which is preliminary data.</text>
</comment>
<evidence type="ECO:0000259" key="4">
    <source>
        <dbReference type="PROSITE" id="PS51007"/>
    </source>
</evidence>
<accession>A0A5C6EQR1</accession>
<reference evidence="5 6" key="1">
    <citation type="submission" date="2019-02" db="EMBL/GenBank/DDBJ databases">
        <title>Deep-cultivation of Planctomycetes and their phenomic and genomic characterization uncovers novel biology.</title>
        <authorList>
            <person name="Wiegand S."/>
            <person name="Jogler M."/>
            <person name="Boedeker C."/>
            <person name="Pinto D."/>
            <person name="Vollmers J."/>
            <person name="Rivas-Marin E."/>
            <person name="Kohn T."/>
            <person name="Peeters S.H."/>
            <person name="Heuer A."/>
            <person name="Rast P."/>
            <person name="Oberbeckmann S."/>
            <person name="Bunk B."/>
            <person name="Jeske O."/>
            <person name="Meyerdierks A."/>
            <person name="Storesund J.E."/>
            <person name="Kallscheuer N."/>
            <person name="Luecker S."/>
            <person name="Lage O.M."/>
            <person name="Pohl T."/>
            <person name="Merkel B.J."/>
            <person name="Hornburger P."/>
            <person name="Mueller R.-W."/>
            <person name="Bruemmer F."/>
            <person name="Labrenz M."/>
            <person name="Spormann A.M."/>
            <person name="Op Den Camp H."/>
            <person name="Overmann J."/>
            <person name="Amann R."/>
            <person name="Jetten M.S.M."/>
            <person name="Mascher T."/>
            <person name="Medema M.H."/>
            <person name="Devos D.P."/>
            <person name="Kaster A.-K."/>
            <person name="Ovreas L."/>
            <person name="Rohde M."/>
            <person name="Galperin M.Y."/>
            <person name="Jogler C."/>
        </authorList>
    </citation>
    <scope>NUCLEOTIDE SEQUENCE [LARGE SCALE GENOMIC DNA]</scope>
    <source>
        <strain evidence="5 6">Poly59</strain>
    </source>
</reference>
<evidence type="ECO:0000256" key="3">
    <source>
        <dbReference type="PROSITE-ProRule" id="PRU00433"/>
    </source>
</evidence>
<keyword evidence="3" id="KW-0349">Heme</keyword>